<dbReference type="GeneID" id="108732420"/>
<dbReference type="STRING" id="224129.A0A1W4W3H7"/>
<feature type="domain" description="Ig-like" evidence="2">
    <location>
        <begin position="62"/>
        <end position="151"/>
    </location>
</feature>
<evidence type="ECO:0000259" key="2">
    <source>
        <dbReference type="PROSITE" id="PS50835"/>
    </source>
</evidence>
<dbReference type="SUPFAM" id="SSF48726">
    <property type="entry name" value="Immunoglobulin"/>
    <property type="match status" value="2"/>
</dbReference>
<feature type="domain" description="Ig-like" evidence="2">
    <location>
        <begin position="154"/>
        <end position="253"/>
    </location>
</feature>
<evidence type="ECO:0000313" key="3">
    <source>
        <dbReference type="Proteomes" id="UP000192223"/>
    </source>
</evidence>
<dbReference type="SMART" id="SM00409">
    <property type="entry name" value="IG"/>
    <property type="match status" value="2"/>
</dbReference>
<dbReference type="InterPro" id="IPR036179">
    <property type="entry name" value="Ig-like_dom_sf"/>
</dbReference>
<dbReference type="GO" id="GO:0032589">
    <property type="term" value="C:neuron projection membrane"/>
    <property type="evidence" value="ECO:0007669"/>
    <property type="project" value="TreeGrafter"/>
</dbReference>
<keyword evidence="3" id="KW-1185">Reference proteome</keyword>
<dbReference type="PANTHER" id="PTHR23279">
    <property type="entry name" value="DEFECTIVE PROBOSCIS EXTENSION RESPONSE DPR -RELATED"/>
    <property type="match status" value="1"/>
</dbReference>
<dbReference type="InterPro" id="IPR003599">
    <property type="entry name" value="Ig_sub"/>
</dbReference>
<dbReference type="InParanoid" id="A0A1W4W3H7"/>
<dbReference type="AlphaFoldDB" id="A0A1W4W3H7"/>
<accession>A0A1W4W3H7</accession>
<dbReference type="InterPro" id="IPR003598">
    <property type="entry name" value="Ig_sub2"/>
</dbReference>
<dbReference type="PANTHER" id="PTHR23279:SF2">
    <property type="entry name" value="DEFECTIVE PROBOSCIS EXTENSION RESPONSE 19, ISOFORM A"/>
    <property type="match status" value="1"/>
</dbReference>
<dbReference type="FunCoup" id="A0A1W4W3H7">
    <property type="interactions" value="198"/>
</dbReference>
<protein>
    <submittedName>
        <fullName evidence="4">Zwei Ig domain protein zig-8</fullName>
    </submittedName>
</protein>
<dbReference type="OrthoDB" id="190835at2759"/>
<gene>
    <name evidence="4" type="primary">LOC108732420</name>
</gene>
<keyword evidence="1" id="KW-0472">Membrane</keyword>
<dbReference type="InterPro" id="IPR007110">
    <property type="entry name" value="Ig-like_dom"/>
</dbReference>
<dbReference type="Pfam" id="PF13927">
    <property type="entry name" value="Ig_3"/>
    <property type="match status" value="1"/>
</dbReference>
<sequence>MAKKISIGGFPAPFPILALLLINLVSITSLTYSDVYRNGRLRRSYGSGKGGTKYFENLLEKNSVFATENSTVVYAQRGGTATLPCVIRKNGNGMVSWVRKGENPALLTYGLATYSADERFMVEHVRHLQNWGLLIKKVQQSDAGVYECQVSTHPPVSIFIKLRVTEATANILGTRDVFLNAGSALRLICTLKHSIEPPEYVFWYQNNHMVNYNPGVEVKDTKTSSVLLVKDADTTHSGNYTCSPSNAVPASVNVHVLNATEEENPAAMLHAGSTPVWIHLPLAPPFCLILITEALRR</sequence>
<keyword evidence="1" id="KW-1133">Transmembrane helix</keyword>
<dbReference type="Proteomes" id="UP000192223">
    <property type="component" value="Unplaced"/>
</dbReference>
<reference evidence="4" key="1">
    <citation type="submission" date="2025-08" db="UniProtKB">
        <authorList>
            <consortium name="RefSeq"/>
        </authorList>
    </citation>
    <scope>IDENTIFICATION</scope>
    <source>
        <tissue evidence="4">Entire body</tissue>
    </source>
</reference>
<dbReference type="InterPro" id="IPR013106">
    <property type="entry name" value="Ig_V-set"/>
</dbReference>
<dbReference type="InterPro" id="IPR037448">
    <property type="entry name" value="Zig-8"/>
</dbReference>
<dbReference type="Pfam" id="PF07686">
    <property type="entry name" value="V-set"/>
    <property type="match status" value="1"/>
</dbReference>
<dbReference type="KEGG" id="apln:108732420"/>
<proteinExistence type="predicted"/>
<dbReference type="SMART" id="SM00406">
    <property type="entry name" value="IGv"/>
    <property type="match status" value="1"/>
</dbReference>
<organism evidence="3 4">
    <name type="scientific">Agrilus planipennis</name>
    <name type="common">Emerald ash borer</name>
    <name type="synonym">Agrilus marcopoli</name>
    <dbReference type="NCBI Taxonomy" id="224129"/>
    <lineage>
        <taxon>Eukaryota</taxon>
        <taxon>Metazoa</taxon>
        <taxon>Ecdysozoa</taxon>
        <taxon>Arthropoda</taxon>
        <taxon>Hexapoda</taxon>
        <taxon>Insecta</taxon>
        <taxon>Pterygota</taxon>
        <taxon>Neoptera</taxon>
        <taxon>Endopterygota</taxon>
        <taxon>Coleoptera</taxon>
        <taxon>Polyphaga</taxon>
        <taxon>Elateriformia</taxon>
        <taxon>Buprestoidea</taxon>
        <taxon>Buprestidae</taxon>
        <taxon>Agrilinae</taxon>
        <taxon>Agrilus</taxon>
    </lineage>
</organism>
<keyword evidence="1" id="KW-0812">Transmembrane</keyword>
<dbReference type="CDD" id="cd00096">
    <property type="entry name" value="Ig"/>
    <property type="match status" value="1"/>
</dbReference>
<dbReference type="PROSITE" id="PS50835">
    <property type="entry name" value="IG_LIKE"/>
    <property type="match status" value="2"/>
</dbReference>
<dbReference type="RefSeq" id="XP_018318716.1">
    <property type="nucleotide sequence ID" value="XM_018463214.1"/>
</dbReference>
<evidence type="ECO:0000313" key="4">
    <source>
        <dbReference type="RefSeq" id="XP_018318716.1"/>
    </source>
</evidence>
<dbReference type="Gene3D" id="2.60.40.10">
    <property type="entry name" value="Immunoglobulins"/>
    <property type="match status" value="2"/>
</dbReference>
<dbReference type="SMART" id="SM00408">
    <property type="entry name" value="IGc2"/>
    <property type="match status" value="2"/>
</dbReference>
<name>A0A1W4W3H7_AGRPL</name>
<evidence type="ECO:0000256" key="1">
    <source>
        <dbReference type="SAM" id="Phobius"/>
    </source>
</evidence>
<feature type="transmembrane region" description="Helical" evidence="1">
    <location>
        <begin position="12"/>
        <end position="33"/>
    </location>
</feature>
<dbReference type="InterPro" id="IPR013783">
    <property type="entry name" value="Ig-like_fold"/>
</dbReference>
<dbReference type="FunFam" id="2.60.40.10:FF:000129">
    <property type="entry name" value="CLUMA_CG018772, isoform A"/>
    <property type="match status" value="1"/>
</dbReference>
<dbReference type="GO" id="GO:0050808">
    <property type="term" value="P:synapse organization"/>
    <property type="evidence" value="ECO:0007669"/>
    <property type="project" value="TreeGrafter"/>
</dbReference>